<dbReference type="NCBIfam" id="NF004885">
    <property type="entry name" value="PRK06246.1"/>
    <property type="match status" value="1"/>
</dbReference>
<dbReference type="PANTHER" id="PTHR30389">
    <property type="entry name" value="FUMARATE HYDRATASE-RELATED"/>
    <property type="match status" value="1"/>
</dbReference>
<reference evidence="8 9" key="1">
    <citation type="journal article" date="2009" name="Stand. Genomic Sci.">
        <title>Complete genome sequence of Slackia heliotrinireducens type strain (RHS 1).</title>
        <authorList>
            <person name="Pukall R."/>
            <person name="Lapidus A."/>
            <person name="Nolan M."/>
            <person name="Copeland A."/>
            <person name="Glavina Del Rio T."/>
            <person name="Lucas S."/>
            <person name="Chen F."/>
            <person name="Tice H."/>
            <person name="Cheng J.F."/>
            <person name="Chertkov O."/>
            <person name="Bruce D."/>
            <person name="Goodwin L."/>
            <person name="Kuske C."/>
            <person name="Brettin T."/>
            <person name="Detter J.C."/>
            <person name="Han C."/>
            <person name="Pitluck S."/>
            <person name="Pati A."/>
            <person name="Mavrommatis K."/>
            <person name="Ivanova N."/>
            <person name="Ovchinnikova G."/>
            <person name="Chen A."/>
            <person name="Palaniappan K."/>
            <person name="Schneider S."/>
            <person name="Rohde M."/>
            <person name="Chain P."/>
            <person name="D'haeseleer P."/>
            <person name="Goker M."/>
            <person name="Bristow J."/>
            <person name="Eisen J.A."/>
            <person name="Markowitz V."/>
            <person name="Kyrpides N.C."/>
            <person name="Klenk H.P."/>
            <person name="Hugenholtz P."/>
        </authorList>
    </citation>
    <scope>NUCLEOTIDE SEQUENCE [LARGE SCALE GENOMIC DNA]</scope>
    <source>
        <strain evidence="9">ATCC 29202 / DSM 20476 / NCTC 11029 / RHS 1</strain>
    </source>
</reference>
<evidence type="ECO:0000313" key="8">
    <source>
        <dbReference type="EMBL" id="ACV22640.1"/>
    </source>
</evidence>
<feature type="domain" description="Fe-S hydro-lyase tartrate dehydratase alpha-type catalytic" evidence="7">
    <location>
        <begin position="14"/>
        <end position="281"/>
    </location>
</feature>
<evidence type="ECO:0000313" key="9">
    <source>
        <dbReference type="Proteomes" id="UP000002026"/>
    </source>
</evidence>
<gene>
    <name evidence="8" type="ordered locus">Shel_16210</name>
</gene>
<accession>C7N6V5</accession>
<dbReference type="InterPro" id="IPR004646">
    <property type="entry name" value="Fe-S_hydro-lyase_TtdA-typ_cat"/>
</dbReference>
<comment type="similarity">
    <text evidence="1">Belongs to the class-I fumarase family.</text>
</comment>
<dbReference type="GO" id="GO:0046872">
    <property type="term" value="F:metal ion binding"/>
    <property type="evidence" value="ECO:0007669"/>
    <property type="project" value="UniProtKB-KW"/>
</dbReference>
<dbReference type="EMBL" id="CP001684">
    <property type="protein sequence ID" value="ACV22640.1"/>
    <property type="molecule type" value="Genomic_DNA"/>
</dbReference>
<dbReference type="GO" id="GO:0051539">
    <property type="term" value="F:4 iron, 4 sulfur cluster binding"/>
    <property type="evidence" value="ECO:0007669"/>
    <property type="project" value="UniProtKB-KW"/>
</dbReference>
<organism evidence="8 9">
    <name type="scientific">Slackia heliotrinireducens (strain ATCC 29202 / DSM 20476 / NCTC 11029 / RHS 1)</name>
    <name type="common">Peptococcus heliotrinreducens</name>
    <dbReference type="NCBI Taxonomy" id="471855"/>
    <lineage>
        <taxon>Bacteria</taxon>
        <taxon>Bacillati</taxon>
        <taxon>Actinomycetota</taxon>
        <taxon>Coriobacteriia</taxon>
        <taxon>Eggerthellales</taxon>
        <taxon>Eggerthellaceae</taxon>
        <taxon>Slackia</taxon>
    </lineage>
</organism>
<dbReference type="NCBIfam" id="TIGR00722">
    <property type="entry name" value="ttdA_fumA_fumB"/>
    <property type="match status" value="1"/>
</dbReference>
<dbReference type="STRING" id="471855.Shel_16210"/>
<evidence type="ECO:0000256" key="1">
    <source>
        <dbReference type="ARBA" id="ARBA00008876"/>
    </source>
</evidence>
<keyword evidence="2" id="KW-0004">4Fe-4S</keyword>
<keyword evidence="5" id="KW-0411">Iron-sulfur</keyword>
<evidence type="ECO:0000256" key="4">
    <source>
        <dbReference type="ARBA" id="ARBA00023004"/>
    </source>
</evidence>
<evidence type="ECO:0000256" key="5">
    <source>
        <dbReference type="ARBA" id="ARBA00023014"/>
    </source>
</evidence>
<keyword evidence="6 8" id="KW-0456">Lyase</keyword>
<dbReference type="Proteomes" id="UP000002026">
    <property type="component" value="Chromosome"/>
</dbReference>
<name>C7N6V5_SLAHD</name>
<evidence type="ECO:0000256" key="3">
    <source>
        <dbReference type="ARBA" id="ARBA00022723"/>
    </source>
</evidence>
<keyword evidence="3" id="KW-0479">Metal-binding</keyword>
<dbReference type="KEGG" id="shi:Shel_16210"/>
<dbReference type="RefSeq" id="WP_012798742.1">
    <property type="nucleotide sequence ID" value="NC_013165.1"/>
</dbReference>
<sequence>MNTFNLLTKEMIAQAVYEAIPQTACVLPADVRDALVRARGLEGPSRGAIVLDQLLENADIAEADRVPICQDTGTTWVCLEIGPDVLLPGDAFSLVNDAVARAYTEANLRKSVVKDALVDRSNTGDNTPAFVDVEFVDAPGARVHVLLKGGGSDNASRVVMLTPGAGREGIVREVMDCVRHKAANACPPLVIGIGVGGTFDKVAHLAKTALLRPVGCASENPEVAAFERELLDMVNATGMGPGALGGKTLALDVHVNTAPCHIAALPLAINMGCSAMRRMTIELETTPVGGVR</sequence>
<evidence type="ECO:0000259" key="7">
    <source>
        <dbReference type="Pfam" id="PF05681"/>
    </source>
</evidence>
<dbReference type="PANTHER" id="PTHR30389:SF17">
    <property type="entry name" value="L(+)-TARTRATE DEHYDRATASE SUBUNIT ALPHA-RELATED"/>
    <property type="match status" value="1"/>
</dbReference>
<keyword evidence="9" id="KW-1185">Reference proteome</keyword>
<dbReference type="InterPro" id="IPR051208">
    <property type="entry name" value="Class-I_Fumarase/Tartrate_DH"/>
</dbReference>
<protein>
    <submittedName>
        <fullName evidence="8">Hydro-lyase, Fe-S type, tartrate/fumarate subfamily</fullName>
    </submittedName>
</protein>
<dbReference type="Pfam" id="PF05681">
    <property type="entry name" value="Fumerase"/>
    <property type="match status" value="1"/>
</dbReference>
<dbReference type="HOGENOM" id="CLU_041245_0_0_11"/>
<evidence type="ECO:0000256" key="2">
    <source>
        <dbReference type="ARBA" id="ARBA00022485"/>
    </source>
</evidence>
<evidence type="ECO:0000256" key="6">
    <source>
        <dbReference type="ARBA" id="ARBA00023239"/>
    </source>
</evidence>
<dbReference type="AlphaFoldDB" id="C7N6V5"/>
<dbReference type="GO" id="GO:0016829">
    <property type="term" value="F:lyase activity"/>
    <property type="evidence" value="ECO:0007669"/>
    <property type="project" value="UniProtKB-KW"/>
</dbReference>
<keyword evidence="4" id="KW-0408">Iron</keyword>
<dbReference type="eggNOG" id="COG1951">
    <property type="taxonomic scope" value="Bacteria"/>
</dbReference>
<proteinExistence type="inferred from homology"/>